<dbReference type="Pfam" id="PF00209">
    <property type="entry name" value="SNF"/>
    <property type="match status" value="2"/>
</dbReference>
<evidence type="ECO:0000313" key="9">
    <source>
        <dbReference type="Proteomes" id="UP001209318"/>
    </source>
</evidence>
<evidence type="ECO:0000256" key="2">
    <source>
        <dbReference type="ARBA" id="ARBA00022448"/>
    </source>
</evidence>
<feature type="transmembrane region" description="Helical" evidence="7">
    <location>
        <begin position="42"/>
        <end position="64"/>
    </location>
</feature>
<sequence length="452" mass="49459">MNQSEQWSSRIGFILASAGSAIGLGAIWKFPYVAGISGGGAFFFIFLLFTLILGLPLLLAEFAIGRSTQKDAIESYKAIAPNTKWHFVGYLGLVTSFILLSFYSVIGGWIIAYIFRTITGQLNGISAEQYGIVFAETISNPGISISVHFLFMLLTVVVVAKGVQNGIEKANYIMMPALFIIFILLIIRSLTLSHASEGISFLFFPDFSKLNSEAVLAALGQSFFTLSVGASTMVTYSSYVKKSENLPRSALSIVMMNIFVVVLAGLAIFPAVFSFGLQPDAGPVLLFQVLPNVFSHMPFGILFFLAFLVLFLFAALTSSFSMLEIIVAVISKGDKSLRKKWSWIIGFIIFLMGIPSALSYGPWSDITILGKSIFDAADFLVSNMLLPLGALLIAIFVPYKMKKSVLMEEMQHGGGFAKGLFNMWYFALKYIAPIAIIFVLLDVLGVWDLLFG</sequence>
<feature type="transmembrane region" description="Helical" evidence="7">
    <location>
        <begin position="251"/>
        <end position="277"/>
    </location>
</feature>
<dbReference type="InterPro" id="IPR047218">
    <property type="entry name" value="YocR/YhdH-like"/>
</dbReference>
<dbReference type="Proteomes" id="UP001209318">
    <property type="component" value="Unassembled WGS sequence"/>
</dbReference>
<keyword evidence="5 7" id="KW-0472">Membrane</keyword>
<dbReference type="SUPFAM" id="SSF161070">
    <property type="entry name" value="SNF-like"/>
    <property type="match status" value="1"/>
</dbReference>
<keyword evidence="6" id="KW-0769">Symport</keyword>
<dbReference type="EMBL" id="JAOUSF010000006">
    <property type="protein sequence ID" value="MCU9615066.1"/>
    <property type="molecule type" value="Genomic_DNA"/>
</dbReference>
<proteinExistence type="inferred from homology"/>
<dbReference type="PROSITE" id="PS00610">
    <property type="entry name" value="NA_NEUROTRAN_SYMP_1"/>
    <property type="match status" value="1"/>
</dbReference>
<accession>A0AAE3IXA2</accession>
<keyword evidence="9" id="KW-1185">Reference proteome</keyword>
<dbReference type="PANTHER" id="PTHR42948">
    <property type="entry name" value="TRANSPORTER"/>
    <property type="match status" value="1"/>
</dbReference>
<evidence type="ECO:0000256" key="7">
    <source>
        <dbReference type="SAM" id="Phobius"/>
    </source>
</evidence>
<dbReference type="PROSITE" id="PS50267">
    <property type="entry name" value="NA_NEUROTRAN_SYMP_3"/>
    <property type="match status" value="1"/>
</dbReference>
<dbReference type="PRINTS" id="PR00176">
    <property type="entry name" value="NANEUSMPORT"/>
</dbReference>
<dbReference type="InterPro" id="IPR037272">
    <property type="entry name" value="SNS_sf"/>
</dbReference>
<feature type="transmembrane region" description="Helical" evidence="7">
    <location>
        <begin position="420"/>
        <end position="441"/>
    </location>
</feature>
<feature type="transmembrane region" description="Helical" evidence="7">
    <location>
        <begin position="380"/>
        <end position="399"/>
    </location>
</feature>
<comment type="subcellular location">
    <subcellularLocation>
        <location evidence="1">Membrane</location>
        <topology evidence="1">Multi-pass membrane protein</topology>
    </subcellularLocation>
</comment>
<evidence type="ECO:0000256" key="1">
    <source>
        <dbReference type="ARBA" id="ARBA00004141"/>
    </source>
</evidence>
<gene>
    <name evidence="8" type="ORF">OEV98_16140</name>
</gene>
<reference evidence="8" key="1">
    <citation type="submission" date="2022-10" db="EMBL/GenBank/DDBJ databases">
        <title>Description of Fervidibacillus gen. nov. in the family Fervidibacillaceae fam. nov. with two species, Fervidibacillus albus sp. nov., and Fervidibacillus halotolerans sp. nov., isolated from tidal flat sediments.</title>
        <authorList>
            <person name="Kwon K.K."/>
            <person name="Yang S.-H."/>
        </authorList>
    </citation>
    <scope>NUCLEOTIDE SEQUENCE</scope>
    <source>
        <strain evidence="8">JCM 19140</strain>
    </source>
</reference>
<protein>
    <recommendedName>
        <fullName evidence="6">Transporter</fullName>
    </recommendedName>
</protein>
<evidence type="ECO:0000313" key="8">
    <source>
        <dbReference type="EMBL" id="MCU9615066.1"/>
    </source>
</evidence>
<organism evidence="8 9">
    <name type="scientific">Perspicuibacillus lycopersici</name>
    <dbReference type="NCBI Taxonomy" id="1325689"/>
    <lineage>
        <taxon>Bacteria</taxon>
        <taxon>Bacillati</taxon>
        <taxon>Bacillota</taxon>
        <taxon>Bacilli</taxon>
        <taxon>Bacillales</taxon>
        <taxon>Bacillaceae</taxon>
        <taxon>Perspicuibacillus</taxon>
    </lineage>
</organism>
<keyword evidence="3 6" id="KW-0812">Transmembrane</keyword>
<dbReference type="GO" id="GO:0015293">
    <property type="term" value="F:symporter activity"/>
    <property type="evidence" value="ECO:0007669"/>
    <property type="project" value="UniProtKB-KW"/>
</dbReference>
<feature type="transmembrane region" description="Helical" evidence="7">
    <location>
        <begin position="297"/>
        <end position="329"/>
    </location>
</feature>
<evidence type="ECO:0000256" key="6">
    <source>
        <dbReference type="RuleBase" id="RU003732"/>
    </source>
</evidence>
<feature type="transmembrane region" description="Helical" evidence="7">
    <location>
        <begin position="85"/>
        <end position="115"/>
    </location>
</feature>
<evidence type="ECO:0000256" key="3">
    <source>
        <dbReference type="ARBA" id="ARBA00022692"/>
    </source>
</evidence>
<keyword evidence="2 6" id="KW-0813">Transport</keyword>
<evidence type="ECO:0000256" key="5">
    <source>
        <dbReference type="ARBA" id="ARBA00023136"/>
    </source>
</evidence>
<comment type="caution">
    <text evidence="8">The sequence shown here is derived from an EMBL/GenBank/DDBJ whole genome shotgun (WGS) entry which is preliminary data.</text>
</comment>
<dbReference type="NCBIfam" id="NF037979">
    <property type="entry name" value="Na_transp"/>
    <property type="match status" value="1"/>
</dbReference>
<feature type="transmembrane region" description="Helical" evidence="7">
    <location>
        <begin position="215"/>
        <end position="239"/>
    </location>
</feature>
<dbReference type="AlphaFoldDB" id="A0AAE3IXA2"/>
<dbReference type="PANTHER" id="PTHR42948:SF1">
    <property type="entry name" value="TRANSPORTER"/>
    <property type="match status" value="1"/>
</dbReference>
<dbReference type="CDD" id="cd10336">
    <property type="entry name" value="SLC6sbd_Tyt1-Like"/>
    <property type="match status" value="1"/>
</dbReference>
<keyword evidence="4 7" id="KW-1133">Transmembrane helix</keyword>
<name>A0AAE3IXA2_9BACI</name>
<comment type="similarity">
    <text evidence="6">Belongs to the sodium:neurotransmitter symporter (SNF) (TC 2.A.22) family.</text>
</comment>
<dbReference type="GO" id="GO:0016020">
    <property type="term" value="C:membrane"/>
    <property type="evidence" value="ECO:0007669"/>
    <property type="project" value="UniProtKB-SubCell"/>
</dbReference>
<dbReference type="RefSeq" id="WP_263074383.1">
    <property type="nucleotide sequence ID" value="NZ_JAOUSF010000006.1"/>
</dbReference>
<feature type="transmembrane region" description="Helical" evidence="7">
    <location>
        <begin position="12"/>
        <end position="30"/>
    </location>
</feature>
<evidence type="ECO:0000256" key="4">
    <source>
        <dbReference type="ARBA" id="ARBA00022989"/>
    </source>
</evidence>
<feature type="transmembrane region" description="Helical" evidence="7">
    <location>
        <begin position="341"/>
        <end position="360"/>
    </location>
</feature>
<feature type="transmembrane region" description="Helical" evidence="7">
    <location>
        <begin position="172"/>
        <end position="195"/>
    </location>
</feature>
<feature type="transmembrane region" description="Helical" evidence="7">
    <location>
        <begin position="143"/>
        <end position="160"/>
    </location>
</feature>
<dbReference type="InterPro" id="IPR000175">
    <property type="entry name" value="Na/ntran_symport"/>
</dbReference>